<dbReference type="InterPro" id="IPR043129">
    <property type="entry name" value="ATPase_NBD"/>
</dbReference>
<gene>
    <name evidence="1" type="ORF">V6E02_08770</name>
</gene>
<dbReference type="RefSeq" id="WP_347308413.1">
    <property type="nucleotide sequence ID" value="NZ_JBAJEX010000006.1"/>
</dbReference>
<dbReference type="EMBL" id="JBAJEX010000006">
    <property type="protein sequence ID" value="MEO1767303.1"/>
    <property type="molecule type" value="Genomic_DNA"/>
</dbReference>
<dbReference type="Proteomes" id="UP001482231">
    <property type="component" value="Unassembled WGS sequence"/>
</dbReference>
<organism evidence="1 2">
    <name type="scientific">Thiobacter aerophilum</name>
    <dbReference type="NCBI Taxonomy" id="3121275"/>
    <lineage>
        <taxon>Bacteria</taxon>
        <taxon>Pseudomonadati</taxon>
        <taxon>Pseudomonadota</taxon>
        <taxon>Betaproteobacteria</taxon>
        <taxon>Burkholderiales</taxon>
        <taxon>Thiobacteraceae</taxon>
        <taxon>Thiobacter</taxon>
    </lineage>
</organism>
<proteinExistence type="predicted"/>
<evidence type="ECO:0000313" key="1">
    <source>
        <dbReference type="EMBL" id="MEO1767303.1"/>
    </source>
</evidence>
<name>A0ABV0EF63_9BURK</name>
<dbReference type="SUPFAM" id="SSF53067">
    <property type="entry name" value="Actin-like ATPase domain"/>
    <property type="match status" value="1"/>
</dbReference>
<accession>A0ABV0EF63</accession>
<protein>
    <submittedName>
        <fullName evidence="1">Agglutinin biogenesis protein MshI</fullName>
    </submittedName>
</protein>
<reference evidence="1 2" key="1">
    <citation type="submission" date="2024-02" db="EMBL/GenBank/DDBJ databases">
        <title>New thermophilic sulfur-oxidizing bacteria from a hot springs of the Uzon caldera (Kamchatka, Russia).</title>
        <authorList>
            <person name="Dukat A.M."/>
            <person name="Elcheninov A.G."/>
            <person name="Frolov E.N."/>
        </authorList>
    </citation>
    <scope>NUCLEOTIDE SEQUENCE [LARGE SCALE GENOMIC DNA]</scope>
    <source>
        <strain evidence="1 2">AK1</strain>
    </source>
</reference>
<sequence length="299" mass="32593">MTLAFSGDEVLLAHCEPRNGAKPLVTVCGSLPAPRDDVAALARLAREMRLAEYRVSVLLGLDQYQMMVVEAPGVPPEELKVAVRWRVKDMLDYHIDDATLDILTIPPGPSGGTRAQSLYVVAARNEVIAGYITRCQQAGIPLSVIDIPEMASRNLASLVAQPGRGVAMLAFSNEGGLFTVSHEGELYLARHLEVTLDDLANGGVREAHFERITLEVQRSLDYVERQFGFVAVAHLWLAPNPVAQALREHLAGNLYLPVSVLDLGEILDFSRVPELAGLEAQTRFFLPLGGSLRHEVTAL</sequence>
<evidence type="ECO:0000313" key="2">
    <source>
        <dbReference type="Proteomes" id="UP001482231"/>
    </source>
</evidence>
<keyword evidence="2" id="KW-1185">Reference proteome</keyword>
<comment type="caution">
    <text evidence="1">The sequence shown here is derived from an EMBL/GenBank/DDBJ whole genome shotgun (WGS) entry which is preliminary data.</text>
</comment>
<dbReference type="Gene3D" id="3.30.420.380">
    <property type="match status" value="1"/>
</dbReference>